<gene>
    <name evidence="2" type="ORF">FDQ92_12095</name>
</gene>
<proteinExistence type="predicted"/>
<dbReference type="EMBL" id="CP040098">
    <property type="protein sequence ID" value="QCQ22850.1"/>
    <property type="molecule type" value="Genomic_DNA"/>
</dbReference>
<dbReference type="SUPFAM" id="SSF81593">
    <property type="entry name" value="Nucleotidyltransferase substrate binding subunit/domain"/>
    <property type="match status" value="1"/>
</dbReference>
<dbReference type="PROSITE" id="PS50910">
    <property type="entry name" value="HEPN"/>
    <property type="match status" value="1"/>
</dbReference>
<dbReference type="Proteomes" id="UP000298602">
    <property type="component" value="Chromosome"/>
</dbReference>
<organism evidence="2 3">
    <name type="scientific">Desulfoglaeba alkanexedens ALDC</name>
    <dbReference type="NCBI Taxonomy" id="980445"/>
    <lineage>
        <taxon>Bacteria</taxon>
        <taxon>Pseudomonadati</taxon>
        <taxon>Thermodesulfobacteriota</taxon>
        <taxon>Syntrophobacteria</taxon>
        <taxon>Syntrophobacterales</taxon>
        <taxon>Syntrophobacteraceae</taxon>
        <taxon>Desulfoglaeba</taxon>
    </lineage>
</organism>
<keyword evidence="3" id="KW-1185">Reference proteome</keyword>
<dbReference type="InterPro" id="IPR007842">
    <property type="entry name" value="HEPN_dom"/>
</dbReference>
<dbReference type="KEGG" id="dax:FDQ92_12095"/>
<accession>A0A4P8L4N7</accession>
<evidence type="ECO:0000313" key="3">
    <source>
        <dbReference type="Proteomes" id="UP000298602"/>
    </source>
</evidence>
<reference evidence="2 3" key="1">
    <citation type="submission" date="2019-05" db="EMBL/GenBank/DDBJ databases">
        <title>The Complete Genome Sequence of the n-alkane-degrading Desulfoglaeba alkanexedens ALDC reveals multiple alkylsuccinate synthase gene clusters.</title>
        <authorList>
            <person name="Callaghan A.V."/>
            <person name="Davidova I.A."/>
            <person name="Duncan K.E."/>
            <person name="Morris B."/>
            <person name="McInerney M.J."/>
        </authorList>
    </citation>
    <scope>NUCLEOTIDE SEQUENCE [LARGE SCALE GENOMIC DNA]</scope>
    <source>
        <strain evidence="2 3">ALDC</strain>
    </source>
</reference>
<name>A0A4P8L4N7_9BACT</name>
<dbReference type="Gene3D" id="1.20.120.330">
    <property type="entry name" value="Nucleotidyltransferases domain 2"/>
    <property type="match status" value="1"/>
</dbReference>
<evidence type="ECO:0000313" key="2">
    <source>
        <dbReference type="EMBL" id="QCQ22850.1"/>
    </source>
</evidence>
<dbReference type="OrthoDB" id="9808176at2"/>
<sequence length="72" mass="8202">MCHLSIEKALKGLYYKVLDEVPPKTHNLLYLLNKIGKKPEPKLEKFIIKLNTASVATRYPDDLAKIQGAYTD</sequence>
<feature type="domain" description="HEPN" evidence="1">
    <location>
        <begin position="1"/>
        <end position="72"/>
    </location>
</feature>
<evidence type="ECO:0000259" key="1">
    <source>
        <dbReference type="PROSITE" id="PS50910"/>
    </source>
</evidence>
<reference evidence="2 3" key="2">
    <citation type="submission" date="2019-05" db="EMBL/GenBank/DDBJ databases">
        <authorList>
            <person name="Suflita J.M."/>
            <person name="Marks C.R."/>
        </authorList>
    </citation>
    <scope>NUCLEOTIDE SEQUENCE [LARGE SCALE GENOMIC DNA]</scope>
    <source>
        <strain evidence="2 3">ALDC</strain>
    </source>
</reference>
<dbReference type="Pfam" id="PF05168">
    <property type="entry name" value="HEPN"/>
    <property type="match status" value="1"/>
</dbReference>
<dbReference type="AlphaFoldDB" id="A0A4P8L4N7"/>
<protein>
    <submittedName>
        <fullName evidence="2">HEPN domain-containing protein</fullName>
    </submittedName>
</protein>